<evidence type="ECO:0000313" key="2">
    <source>
        <dbReference type="Proteomes" id="UP001497535"/>
    </source>
</evidence>
<comment type="caution">
    <text evidence="1">The sequence shown here is derived from an EMBL/GenBank/DDBJ whole genome shotgun (WGS) entry which is preliminary data.</text>
</comment>
<evidence type="ECO:0000313" key="1">
    <source>
        <dbReference type="EMBL" id="CAK5083190.1"/>
    </source>
</evidence>
<protein>
    <submittedName>
        <fullName evidence="1">Uncharacterized protein</fullName>
    </submittedName>
</protein>
<dbReference type="Proteomes" id="UP001497535">
    <property type="component" value="Unassembled WGS sequence"/>
</dbReference>
<name>A0ACB0ZVM9_MELEN</name>
<proteinExistence type="predicted"/>
<sequence length="135" mass="15700">MEIENIVANTARTGGQRKGKSKKWRHYLQFPYPFIVEKQPIGRLLFKRFCEQQKQEDLAICWRFLERVEEYETSDNDPEQRRRLAGAMARLFDEQLALTEGNQSQQNDKNHSEIANTENSANKTTLVNGDGPVNK</sequence>
<accession>A0ACB0ZVM9</accession>
<gene>
    <name evidence="1" type="ORF">MENTE1834_LOCUS30507</name>
</gene>
<keyword evidence="2" id="KW-1185">Reference proteome</keyword>
<reference evidence="1" key="1">
    <citation type="submission" date="2023-11" db="EMBL/GenBank/DDBJ databases">
        <authorList>
            <person name="Poullet M."/>
        </authorList>
    </citation>
    <scope>NUCLEOTIDE SEQUENCE</scope>
    <source>
        <strain evidence="1">E1834</strain>
    </source>
</reference>
<organism evidence="1 2">
    <name type="scientific">Meloidogyne enterolobii</name>
    <name type="common">Root-knot nematode worm</name>
    <name type="synonym">Meloidogyne mayaguensis</name>
    <dbReference type="NCBI Taxonomy" id="390850"/>
    <lineage>
        <taxon>Eukaryota</taxon>
        <taxon>Metazoa</taxon>
        <taxon>Ecdysozoa</taxon>
        <taxon>Nematoda</taxon>
        <taxon>Chromadorea</taxon>
        <taxon>Rhabditida</taxon>
        <taxon>Tylenchina</taxon>
        <taxon>Tylenchomorpha</taxon>
        <taxon>Tylenchoidea</taxon>
        <taxon>Meloidogynidae</taxon>
        <taxon>Meloidogyninae</taxon>
        <taxon>Meloidogyne</taxon>
    </lineage>
</organism>
<dbReference type="EMBL" id="CAVMJV010000049">
    <property type="protein sequence ID" value="CAK5083190.1"/>
    <property type="molecule type" value="Genomic_DNA"/>
</dbReference>